<dbReference type="Gene3D" id="1.10.287.110">
    <property type="entry name" value="DnaJ domain"/>
    <property type="match status" value="1"/>
</dbReference>
<protein>
    <submittedName>
        <fullName evidence="1">J domain-containing protein</fullName>
    </submittedName>
</protein>
<dbReference type="EMBL" id="JBHTLS010000009">
    <property type="protein sequence ID" value="MFD1103679.1"/>
    <property type="molecule type" value="Genomic_DNA"/>
</dbReference>
<gene>
    <name evidence="1" type="ORF">ACFQ24_01940</name>
</gene>
<name>A0ABW3NVK4_9SPHN</name>
<comment type="caution">
    <text evidence="1">The sequence shown here is derived from an EMBL/GenBank/DDBJ whole genome shotgun (WGS) entry which is preliminary data.</text>
</comment>
<evidence type="ECO:0000313" key="1">
    <source>
        <dbReference type="EMBL" id="MFD1103679.1"/>
    </source>
</evidence>
<organism evidence="1 2">
    <name type="scientific">Sphingobium olei</name>
    <dbReference type="NCBI Taxonomy" id="420955"/>
    <lineage>
        <taxon>Bacteria</taxon>
        <taxon>Pseudomonadati</taxon>
        <taxon>Pseudomonadota</taxon>
        <taxon>Alphaproteobacteria</taxon>
        <taxon>Sphingomonadales</taxon>
        <taxon>Sphingomonadaceae</taxon>
        <taxon>Sphingobium</taxon>
    </lineage>
</organism>
<reference evidence="2" key="1">
    <citation type="journal article" date="2019" name="Int. J. Syst. Evol. Microbiol.">
        <title>The Global Catalogue of Microorganisms (GCM) 10K type strain sequencing project: providing services to taxonomists for standard genome sequencing and annotation.</title>
        <authorList>
            <consortium name="The Broad Institute Genomics Platform"/>
            <consortium name="The Broad Institute Genome Sequencing Center for Infectious Disease"/>
            <person name="Wu L."/>
            <person name="Ma J."/>
        </authorList>
    </citation>
    <scope>NUCLEOTIDE SEQUENCE [LARGE SCALE GENOMIC DNA]</scope>
    <source>
        <strain evidence="2">CCUG 54329</strain>
    </source>
</reference>
<dbReference type="Proteomes" id="UP001597203">
    <property type="component" value="Unassembled WGS sequence"/>
</dbReference>
<sequence>MKGLDVQMGFPLQWPNGRPRTADRKPALFRAGGSPLTMTTARRRLTEQLSAMTRPGQTWRTTDIIVTTNIRYTASGGRDQKFSRRDPDDPGVALYFSLDRKPHVLACDKWDSVQDNIGAIAAHIDALRGQERWGVADLRQAFAGHVALPRPTPWWEVLRTDATASLEQIHSAYRAAAKHAHPNAGGDRAAWDRLSSAYEEAKRGKT</sequence>
<dbReference type="InterPro" id="IPR036869">
    <property type="entry name" value="J_dom_sf"/>
</dbReference>
<evidence type="ECO:0000313" key="2">
    <source>
        <dbReference type="Proteomes" id="UP001597203"/>
    </source>
</evidence>
<dbReference type="RefSeq" id="WP_380908671.1">
    <property type="nucleotide sequence ID" value="NZ_JBHTLS010000009.1"/>
</dbReference>
<keyword evidence="2" id="KW-1185">Reference proteome</keyword>
<dbReference type="SUPFAM" id="SSF46565">
    <property type="entry name" value="Chaperone J-domain"/>
    <property type="match status" value="1"/>
</dbReference>
<proteinExistence type="predicted"/>
<accession>A0ABW3NVK4</accession>